<evidence type="ECO:0000313" key="2">
    <source>
        <dbReference type="Proteomes" id="UP000193498"/>
    </source>
</evidence>
<dbReference type="PANTHER" id="PTHR13593">
    <property type="match status" value="1"/>
</dbReference>
<dbReference type="PROSITE" id="PS50007">
    <property type="entry name" value="PIPLC_X_DOMAIN"/>
    <property type="match status" value="1"/>
</dbReference>
<dbReference type="GO" id="GO:0008081">
    <property type="term" value="F:phosphoric diester hydrolase activity"/>
    <property type="evidence" value="ECO:0007669"/>
    <property type="project" value="InterPro"/>
</dbReference>
<sequence length="276" mass="31553">LNLLKSCNGYSELCSRRFNEVTYATTHNSYSLVPNLAGNQNNRISKQLKDGIRGLMLDLHLTPEDPKTIKLCHTDCKLLDAGTLSTTLQEINSFLYNNPGEVLTIFLENFSMIPVDLIATVFMQNDLHKYALTQAPEMPWPTLRQMIQSNKRLVIFIDNKTDPRFPWIHHEFTYAWESPYSVPSNSHFNCSIDRPKNQPRPIFVLNHFAFTELNIGRGNISIPALNIASHTNGNQLNLHVQQCTKERNQIPNFIAVDFYKVGDVFKATAQLNRVAY</sequence>
<dbReference type="InterPro" id="IPR051057">
    <property type="entry name" value="PI-PLC_domain"/>
</dbReference>
<accession>A0A1Y1Z8U8</accession>
<dbReference type="PANTHER" id="PTHR13593:SF140">
    <property type="entry name" value="PLC-LIKE PHOSPHODIESTERASE"/>
    <property type="match status" value="1"/>
</dbReference>
<dbReference type="OrthoDB" id="7984201at2759"/>
<dbReference type="InParanoid" id="A0A1Y1Z8U8"/>
<keyword evidence="2" id="KW-1185">Reference proteome</keyword>
<name>A0A1Y1Z8U8_9FUNG</name>
<gene>
    <name evidence="1" type="ORF">K493DRAFT_191651</name>
</gene>
<dbReference type="AlphaFoldDB" id="A0A1Y1Z8U8"/>
<dbReference type="GO" id="GO:0006629">
    <property type="term" value="P:lipid metabolic process"/>
    <property type="evidence" value="ECO:0007669"/>
    <property type="project" value="InterPro"/>
</dbReference>
<feature type="non-terminal residue" evidence="1">
    <location>
        <position position="1"/>
    </location>
</feature>
<evidence type="ECO:0000313" key="1">
    <source>
        <dbReference type="EMBL" id="ORY06437.1"/>
    </source>
</evidence>
<organism evidence="1 2">
    <name type="scientific">Basidiobolus meristosporus CBS 931.73</name>
    <dbReference type="NCBI Taxonomy" id="1314790"/>
    <lineage>
        <taxon>Eukaryota</taxon>
        <taxon>Fungi</taxon>
        <taxon>Fungi incertae sedis</taxon>
        <taxon>Zoopagomycota</taxon>
        <taxon>Entomophthoromycotina</taxon>
        <taxon>Basidiobolomycetes</taxon>
        <taxon>Basidiobolales</taxon>
        <taxon>Basidiobolaceae</taxon>
        <taxon>Basidiobolus</taxon>
    </lineage>
</organism>
<proteinExistence type="predicted"/>
<comment type="caution">
    <text evidence="1">The sequence shown here is derived from an EMBL/GenBank/DDBJ whole genome shotgun (WGS) entry which is preliminary data.</text>
</comment>
<dbReference type="InterPro" id="IPR017946">
    <property type="entry name" value="PLC-like_Pdiesterase_TIM-brl"/>
</dbReference>
<dbReference type="Gene3D" id="3.20.20.190">
    <property type="entry name" value="Phosphatidylinositol (PI) phosphodiesterase"/>
    <property type="match status" value="1"/>
</dbReference>
<dbReference type="Pfam" id="PF26146">
    <property type="entry name" value="PI-PLC_X"/>
    <property type="match status" value="1"/>
</dbReference>
<dbReference type="SUPFAM" id="SSF51695">
    <property type="entry name" value="PLC-like phosphodiesterases"/>
    <property type="match status" value="1"/>
</dbReference>
<feature type="non-terminal residue" evidence="1">
    <location>
        <position position="276"/>
    </location>
</feature>
<reference evidence="1 2" key="1">
    <citation type="submission" date="2016-07" db="EMBL/GenBank/DDBJ databases">
        <title>Pervasive Adenine N6-methylation of Active Genes in Fungi.</title>
        <authorList>
            <consortium name="DOE Joint Genome Institute"/>
            <person name="Mondo S.J."/>
            <person name="Dannebaum R.O."/>
            <person name="Kuo R.C."/>
            <person name="Labutti K."/>
            <person name="Haridas S."/>
            <person name="Kuo A."/>
            <person name="Salamov A."/>
            <person name="Ahrendt S.R."/>
            <person name="Lipzen A."/>
            <person name="Sullivan W."/>
            <person name="Andreopoulos W.B."/>
            <person name="Clum A."/>
            <person name="Lindquist E."/>
            <person name="Daum C."/>
            <person name="Ramamoorthy G.K."/>
            <person name="Gryganskyi A."/>
            <person name="Culley D."/>
            <person name="Magnuson J.K."/>
            <person name="James T.Y."/>
            <person name="O'Malley M.A."/>
            <person name="Stajich J.E."/>
            <person name="Spatafora J.W."/>
            <person name="Visel A."/>
            <person name="Grigoriev I.V."/>
        </authorList>
    </citation>
    <scope>NUCLEOTIDE SEQUENCE [LARGE SCALE GENOMIC DNA]</scope>
    <source>
        <strain evidence="1 2">CBS 931.73</strain>
    </source>
</reference>
<protein>
    <submittedName>
        <fullName evidence="1">PLC-like phosphodiesterase</fullName>
    </submittedName>
</protein>
<dbReference type="STRING" id="1314790.A0A1Y1Z8U8"/>
<dbReference type="EMBL" id="MCFE01000016">
    <property type="protein sequence ID" value="ORY06437.1"/>
    <property type="molecule type" value="Genomic_DNA"/>
</dbReference>
<dbReference type="Proteomes" id="UP000193498">
    <property type="component" value="Unassembled WGS sequence"/>
</dbReference>